<reference evidence="2" key="1">
    <citation type="journal article" date="2016" name="Genome Biol. Evol.">
        <title>Comparative 'omics' of the Fusarium fujikuroi species complex highlights differences in genetic potential and metabolite synthesis.</title>
        <authorList>
            <person name="Niehaus E.-M."/>
            <person name="Muensterkoetter M."/>
            <person name="Proctor R.H."/>
            <person name="Brown D.W."/>
            <person name="Sharon A."/>
            <person name="Idan Y."/>
            <person name="Oren-Young L."/>
            <person name="Sieber C.M."/>
            <person name="Novak O."/>
            <person name="Pencik A."/>
            <person name="Tarkowska D."/>
            <person name="Hromadova K."/>
            <person name="Freeman S."/>
            <person name="Maymon M."/>
            <person name="Elazar M."/>
            <person name="Youssef S.A."/>
            <person name="El-Shabrawy E.S.M."/>
            <person name="Shalaby A.B.A."/>
            <person name="Houterman P."/>
            <person name="Brock N.L."/>
            <person name="Burkhardt I."/>
            <person name="Tsavkelova E.A."/>
            <person name="Dickschat J.S."/>
            <person name="Galuszka P."/>
            <person name="Gueldener U."/>
            <person name="Tudzynski B."/>
        </authorList>
    </citation>
    <scope>NUCLEOTIDE SEQUENCE [LARGE SCALE GENOMIC DNA]</scope>
    <source>
        <strain evidence="2">MRC7560</strain>
    </source>
</reference>
<dbReference type="InterPro" id="IPR053175">
    <property type="entry name" value="DHMBA_Reg_Transcription_Factor"/>
</dbReference>
<comment type="caution">
    <text evidence="1">The sequence shown here is derived from an EMBL/GenBank/DDBJ whole genome shotgun (WGS) entry which is preliminary data.</text>
</comment>
<name>A0A1L7ULJ9_FUSMA</name>
<protein>
    <submittedName>
        <fullName evidence="1">Uncharacterized protein</fullName>
    </submittedName>
</protein>
<dbReference type="EMBL" id="FCQH01000042">
    <property type="protein sequence ID" value="CVL09343.1"/>
    <property type="molecule type" value="Genomic_DNA"/>
</dbReference>
<dbReference type="PANTHER" id="PTHR38791">
    <property type="entry name" value="ZN(II)2CYS6 TRANSCRIPTION FACTOR (EUROFUNG)-RELATED-RELATED"/>
    <property type="match status" value="1"/>
</dbReference>
<dbReference type="GeneID" id="65093559"/>
<organism evidence="1 2">
    <name type="scientific">Fusarium mangiferae</name>
    <name type="common">Mango malformation disease fungus</name>
    <dbReference type="NCBI Taxonomy" id="192010"/>
    <lineage>
        <taxon>Eukaryota</taxon>
        <taxon>Fungi</taxon>
        <taxon>Dikarya</taxon>
        <taxon>Ascomycota</taxon>
        <taxon>Pezizomycotina</taxon>
        <taxon>Sordariomycetes</taxon>
        <taxon>Hypocreomycetidae</taxon>
        <taxon>Hypocreales</taxon>
        <taxon>Nectriaceae</taxon>
        <taxon>Fusarium</taxon>
        <taxon>Fusarium fujikuroi species complex</taxon>
    </lineage>
</organism>
<keyword evidence="2" id="KW-1185">Reference proteome</keyword>
<sequence length="112" mass="12591">MYESSHHDSCLQNITPATAYLCLSPHHKSSTLYSLARNCCGAALRAIDRDLASTSSSFKDRTLISIMFMGMIEDIDLQGVSKKPCHMLGIARIYEVVGHRLLNNIHKRQLDR</sequence>
<accession>A0A1L7ULJ9</accession>
<proteinExistence type="predicted"/>
<dbReference type="RefSeq" id="XP_041691598.1">
    <property type="nucleotide sequence ID" value="XM_041826238.1"/>
</dbReference>
<evidence type="ECO:0000313" key="1">
    <source>
        <dbReference type="EMBL" id="CVL09343.1"/>
    </source>
</evidence>
<dbReference type="Proteomes" id="UP000184255">
    <property type="component" value="Unassembled WGS sequence"/>
</dbReference>
<dbReference type="AlphaFoldDB" id="A0A1L7ULJ9"/>
<dbReference type="VEuPathDB" id="FungiDB:FMAN_14312"/>
<evidence type="ECO:0000313" key="2">
    <source>
        <dbReference type="Proteomes" id="UP000184255"/>
    </source>
</evidence>
<gene>
    <name evidence="1" type="ORF">FMAN_14312</name>
</gene>